<feature type="domain" description="C2H2-type" evidence="14">
    <location>
        <begin position="402"/>
        <end position="429"/>
    </location>
</feature>
<dbReference type="PANTHER" id="PTHR12958:SF3">
    <property type="entry name" value="ZINC FINGER PROTEIN USH"/>
    <property type="match status" value="1"/>
</dbReference>
<dbReference type="PANTHER" id="PTHR12958">
    <property type="entry name" value="FRIEND OF GATA2-RELATED"/>
    <property type="match status" value="1"/>
</dbReference>
<feature type="domain" description="C2H2-type" evidence="14">
    <location>
        <begin position="1077"/>
        <end position="1104"/>
    </location>
</feature>
<accession>A0A9W3AVL6</accession>
<sequence length="1596" mass="175294">MMSRRKQSNPKPIKHDGDEDTSDKCDVREGDKETDSNEHSPVNSEASPERHTGGIWSPESGNTLTDQGTCGYDNMDESECQDGHSVTSEDLKEEHGTEPGNRSPASDQLSSKSPDCARTSKCDLPEQSPDTGKEEDDVQSIVIKTEPPSSPSSVVNDNESRDAVYPQNISASFATLNGSRALRRRRRSRSRSRSKSGGVPASPEATSTLTQTREEAERALVNRLQLPSDVLYFRQQEMNIHGTPSVSWVVCCAIPLPQGSSLGPFQGQLVPPESVKVGDLIVQFTNKKGQQALMNVAGQSGGWLALLRSAGTGADRNTHVYWEGGRIWCEIISDIDIGTELRASFTFQNEDEGEDVDVEEDSLGSSIKDEVSGSEESSSNYSSLQQHSHQQTAAPGHAALIYGCPFCGVRFSSPRTLQGHLSFYCSKKTSEHSVTASPKVAEKKSNPGKTEDIVVKTEPDCSGDSVTSESKQDSGEAETLKDDLQKDRSTPGQITFKCKYCSYRADKLSSLNRHMRMHNNDKNKSLAVIPNIRSTEKEPKAKSDNKSLRIIKSPVLETFCKECRIQFSSLHTYKCHKEHYCAQRRKKALANPSAFEAMFHSPFSFAEAANVGIPSALQMAALNQGGLILPGAPGEANIPSGASVLVTAPMMTTNGMANITLSVPAMLVQSVVPGQDTRTPLTSPRVASTPEPKEALPSASHLSPRPQLLHFLSPPPPAFLKNDYSIRPEDLCRSKDSVTADNGTADIPLDLSVTKVKTESSNGGNKSEPKEIVSFLQPDKDGALDARSIKRFSSQSSTSPENKLKDLKDDSSSFNSRKSSLTTQRDESIDIKKETTPQHFLRSDHLSPGASQLLPHPSLLASAAAAGFIPLPGLTSLPISPKHPPPVASSSTSSISKCSDCNIVFYKYDNYLIHKKHYCSGKRRSVPVQASETLPVATDLPNQKEIHSKQSSPEIPTTNDAPGLQLTAKKSDIQASPSSSKSSTDVKYKYYCVPCRIKFSNASILEAHKEYYCPAGKDSEQSVILQSSLNESTSVDSPKDERSVSPEPLHEEFSCQRCNSVFSSARLLRLHVCEGGFPCPHCDQVSITDNRLAEHMKIHAPTKAYRCTICGYRGNTARGMRMHGKTHIDEGLDFTDENMLEYHEPALVPVVHSSHSGSTTDSELLRLKNEPYKRRRSRKAYEKFDYPLPKVDVPQTCLLCGQNFPNVDYLTSHFKVHEIASQYVAGLMKCLNCEYIGKDPDDLRSHFELNHLSGSRNKQRRLSTQSSEDDLSNLSQDRRMPQKLMVLSDPNSSDDERSSESYDFKFKTKVKSEPMEEAEGNDRDNVLDENNVDEGMDLQPSSNISTIHIKQEEPDVDLEVDDEEREPGELVNSLRIKKEVLDEEETYCTNSNSNMGNNMECEKVSAKENNVDSPKPESSVNLCGKSSSLKEDLLRTRDEITRNRSPSPHSVVIKSERISPQSLSMTPNFLVNFSPNGTPASAGPAPQSSPLTFSPFDPPPSTSSAVSPFHPHPLAFPYSAPPHMALPYVFLQPHLSTSPLPLGLKPSPGREERLGAGARYCQNCDISFSKPSTYLAHKKYYCTARPRGESQPSAKA</sequence>
<dbReference type="PROSITE" id="PS51810">
    <property type="entry name" value="ZF_CCHC_FOG"/>
    <property type="match status" value="2"/>
</dbReference>
<evidence type="ECO:0000256" key="3">
    <source>
        <dbReference type="ARBA" id="ARBA00022723"/>
    </source>
</evidence>
<feature type="compositionally biased region" description="Low complexity" evidence="13">
    <location>
        <begin position="374"/>
        <end position="390"/>
    </location>
</feature>
<evidence type="ECO:0000256" key="5">
    <source>
        <dbReference type="ARBA" id="ARBA00022771"/>
    </source>
</evidence>
<feature type="region of interest" description="Disordered" evidence="13">
    <location>
        <begin position="674"/>
        <end position="714"/>
    </location>
</feature>
<feature type="compositionally biased region" description="Low complexity" evidence="13">
    <location>
        <begin position="1479"/>
        <end position="1495"/>
    </location>
</feature>
<feature type="region of interest" description="Disordered" evidence="13">
    <location>
        <begin position="175"/>
        <end position="215"/>
    </location>
</feature>
<evidence type="ECO:0000256" key="7">
    <source>
        <dbReference type="ARBA" id="ARBA00023015"/>
    </source>
</evidence>
<feature type="compositionally biased region" description="Basic and acidic residues" evidence="13">
    <location>
        <begin position="440"/>
        <end position="459"/>
    </location>
</feature>
<keyword evidence="7" id="KW-0805">Transcription regulation</keyword>
<dbReference type="InterPro" id="IPR013087">
    <property type="entry name" value="Znf_C2H2_type"/>
</dbReference>
<keyword evidence="5 12" id="KW-0863">Zinc-finger</keyword>
<dbReference type="GO" id="GO:0030154">
    <property type="term" value="P:cell differentiation"/>
    <property type="evidence" value="ECO:0007669"/>
    <property type="project" value="UniProtKB-ARBA"/>
</dbReference>
<feature type="compositionally biased region" description="Basic and acidic residues" evidence="13">
    <location>
        <begin position="470"/>
        <end position="488"/>
    </location>
</feature>
<evidence type="ECO:0000259" key="14">
    <source>
        <dbReference type="PROSITE" id="PS50157"/>
    </source>
</evidence>
<evidence type="ECO:0000256" key="2">
    <source>
        <dbReference type="ARBA" id="ARBA00022491"/>
    </source>
</evidence>
<evidence type="ECO:0000256" key="12">
    <source>
        <dbReference type="PROSITE-ProRule" id="PRU00042"/>
    </source>
</evidence>
<dbReference type="GO" id="GO:0000122">
    <property type="term" value="P:negative regulation of transcription by RNA polymerase II"/>
    <property type="evidence" value="ECO:0007669"/>
    <property type="project" value="TreeGrafter"/>
</dbReference>
<keyword evidence="4" id="KW-0677">Repeat</keyword>
<dbReference type="Gene3D" id="2.170.270.10">
    <property type="entry name" value="SET domain"/>
    <property type="match status" value="1"/>
</dbReference>
<evidence type="ECO:0000256" key="11">
    <source>
        <dbReference type="ARBA" id="ARBA00023242"/>
    </source>
</evidence>
<evidence type="ECO:0000256" key="1">
    <source>
        <dbReference type="ARBA" id="ARBA00004123"/>
    </source>
</evidence>
<evidence type="ECO:0000313" key="16">
    <source>
        <dbReference type="Proteomes" id="UP001165740"/>
    </source>
</evidence>
<feature type="domain" description="CCHC FOG-type" evidence="15">
    <location>
        <begin position="890"/>
        <end position="923"/>
    </location>
</feature>
<feature type="region of interest" description="Disordered" evidence="13">
    <location>
        <begin position="346"/>
        <end position="390"/>
    </location>
</feature>
<feature type="compositionally biased region" description="Basic and acidic residues" evidence="13">
    <location>
        <begin position="1294"/>
        <end position="1326"/>
    </location>
</feature>
<dbReference type="GO" id="GO:0008270">
    <property type="term" value="F:zinc ion binding"/>
    <property type="evidence" value="ECO:0007669"/>
    <property type="project" value="UniProtKB-KW"/>
</dbReference>
<dbReference type="PROSITE" id="PS00028">
    <property type="entry name" value="ZINC_FINGER_C2H2_1"/>
    <property type="match status" value="1"/>
</dbReference>
<dbReference type="GO" id="GO:0007507">
    <property type="term" value="P:heart development"/>
    <property type="evidence" value="ECO:0007669"/>
    <property type="project" value="TreeGrafter"/>
</dbReference>
<feature type="region of interest" description="Disordered" evidence="13">
    <location>
        <begin position="930"/>
        <end position="983"/>
    </location>
</feature>
<keyword evidence="9" id="KW-0010">Activator</keyword>
<feature type="region of interest" description="Disordered" evidence="13">
    <location>
        <begin position="434"/>
        <end position="488"/>
    </location>
</feature>
<feature type="compositionally biased region" description="Acidic residues" evidence="13">
    <location>
        <begin position="349"/>
        <end position="362"/>
    </location>
</feature>
<feature type="compositionally biased region" description="Polar residues" evidence="13">
    <location>
        <begin position="103"/>
        <end position="113"/>
    </location>
</feature>
<evidence type="ECO:0000256" key="4">
    <source>
        <dbReference type="ARBA" id="ARBA00022737"/>
    </source>
</evidence>
<dbReference type="GO" id="GO:0061629">
    <property type="term" value="F:RNA polymerase II-specific DNA-binding transcription factor binding"/>
    <property type="evidence" value="ECO:0007669"/>
    <property type="project" value="InterPro"/>
</dbReference>
<evidence type="ECO:0000256" key="10">
    <source>
        <dbReference type="ARBA" id="ARBA00023163"/>
    </source>
</evidence>
<evidence type="ECO:0000256" key="9">
    <source>
        <dbReference type="ARBA" id="ARBA00023159"/>
    </source>
</evidence>
<feature type="domain" description="C2H2-type" evidence="14">
    <location>
        <begin position="496"/>
        <end position="523"/>
    </location>
</feature>
<dbReference type="InterPro" id="IPR059121">
    <property type="entry name" value="CCHC_ZFPM2-like"/>
</dbReference>
<keyword evidence="3" id="KW-0479">Metal-binding</keyword>
<dbReference type="InterPro" id="IPR039746">
    <property type="entry name" value="FOG"/>
</dbReference>
<feature type="region of interest" description="Disordered" evidence="13">
    <location>
        <begin position="791"/>
        <end position="848"/>
    </location>
</feature>
<protein>
    <submittedName>
        <fullName evidence="17">Zinc finger protein ush-like isoform X1</fullName>
    </submittedName>
</protein>
<dbReference type="Pfam" id="PF13909">
    <property type="entry name" value="zf-H2C2_5"/>
    <property type="match status" value="1"/>
</dbReference>
<keyword evidence="6" id="KW-0862">Zinc</keyword>
<evidence type="ECO:0000259" key="15">
    <source>
        <dbReference type="PROSITE" id="PS51810"/>
    </source>
</evidence>
<feature type="compositionally biased region" description="Basic and acidic residues" evidence="13">
    <location>
        <begin position="802"/>
        <end position="811"/>
    </location>
</feature>
<dbReference type="Pfam" id="PF21549">
    <property type="entry name" value="PRDM2_PR"/>
    <property type="match status" value="1"/>
</dbReference>
<gene>
    <name evidence="17" type="primary">LOC106078984</name>
</gene>
<dbReference type="OrthoDB" id="8742770at2759"/>
<dbReference type="GO" id="GO:0045944">
    <property type="term" value="P:positive regulation of transcription by RNA polymerase II"/>
    <property type="evidence" value="ECO:0007669"/>
    <property type="project" value="TreeGrafter"/>
</dbReference>
<feature type="compositionally biased region" description="Polar residues" evidence="13">
    <location>
        <begin position="949"/>
        <end position="960"/>
    </location>
</feature>
<feature type="compositionally biased region" description="Basic residues" evidence="13">
    <location>
        <begin position="181"/>
        <end position="194"/>
    </location>
</feature>
<evidence type="ECO:0000313" key="17">
    <source>
        <dbReference type="RefSeq" id="XP_055891219.1"/>
    </source>
</evidence>
<evidence type="ECO:0000256" key="8">
    <source>
        <dbReference type="ARBA" id="ARBA00023125"/>
    </source>
</evidence>
<dbReference type="SMART" id="SM00355">
    <property type="entry name" value="ZnF_C2H2"/>
    <property type="match status" value="9"/>
</dbReference>
<dbReference type="InterPro" id="IPR034731">
    <property type="entry name" value="Znf_CCHC_FOG"/>
</dbReference>
<feature type="region of interest" description="Disordered" evidence="13">
    <location>
        <begin position="1"/>
        <end position="158"/>
    </location>
</feature>
<dbReference type="InterPro" id="IPR001214">
    <property type="entry name" value="SET_dom"/>
</dbReference>
<dbReference type="GO" id="GO:0005634">
    <property type="term" value="C:nucleus"/>
    <property type="evidence" value="ECO:0007669"/>
    <property type="project" value="UniProtKB-SubCell"/>
</dbReference>
<dbReference type="GeneID" id="106078984"/>
<reference evidence="17" key="1">
    <citation type="submission" date="2025-08" db="UniProtKB">
        <authorList>
            <consortium name="RefSeq"/>
        </authorList>
    </citation>
    <scope>IDENTIFICATION</scope>
</reference>
<feature type="compositionally biased region" description="Low complexity" evidence="13">
    <location>
        <begin position="973"/>
        <end position="983"/>
    </location>
</feature>
<feature type="domain" description="CCHC FOG-type" evidence="15">
    <location>
        <begin position="1553"/>
        <end position="1586"/>
    </location>
</feature>
<feature type="compositionally biased region" description="Basic and acidic residues" evidence="13">
    <location>
        <begin position="13"/>
        <end position="38"/>
    </location>
</feature>
<feature type="compositionally biased region" description="Basic and acidic residues" evidence="13">
    <location>
        <begin position="87"/>
        <end position="97"/>
    </location>
</feature>
<dbReference type="InterPro" id="IPR036236">
    <property type="entry name" value="Znf_C2H2_sf"/>
</dbReference>
<dbReference type="InterPro" id="IPR046341">
    <property type="entry name" value="SET_dom_sf"/>
</dbReference>
<dbReference type="PROSITE" id="PS50157">
    <property type="entry name" value="ZINC_FINGER_C2H2_2"/>
    <property type="match status" value="4"/>
</dbReference>
<keyword evidence="2" id="KW-0678">Repressor</keyword>
<feature type="compositionally biased region" description="Basic and acidic residues" evidence="13">
    <location>
        <begin position="824"/>
        <end position="845"/>
    </location>
</feature>
<feature type="domain" description="C2H2-type" evidence="14">
    <location>
        <begin position="1195"/>
        <end position="1217"/>
    </location>
</feature>
<dbReference type="Gene3D" id="3.30.160.60">
    <property type="entry name" value="Classic Zinc Finger"/>
    <property type="match status" value="2"/>
</dbReference>
<keyword evidence="10" id="KW-0804">Transcription</keyword>
<dbReference type="Pfam" id="PF25445">
    <property type="entry name" value="CCHC_ZFPM2"/>
    <property type="match status" value="1"/>
</dbReference>
<feature type="region of interest" description="Disordered" evidence="13">
    <location>
        <begin position="1255"/>
        <end position="1326"/>
    </location>
</feature>
<keyword evidence="11" id="KW-0539">Nucleus</keyword>
<proteinExistence type="predicted"/>
<evidence type="ECO:0000256" key="6">
    <source>
        <dbReference type="ARBA" id="ARBA00022833"/>
    </source>
</evidence>
<keyword evidence="8" id="KW-0238">DNA-binding</keyword>
<feature type="region of interest" description="Disordered" evidence="13">
    <location>
        <begin position="1475"/>
        <end position="1505"/>
    </location>
</feature>
<comment type="subcellular location">
    <subcellularLocation>
        <location evidence="1">Nucleus</location>
    </subcellularLocation>
</comment>
<name>A0A9W3AVL6_BIOGL</name>
<dbReference type="RefSeq" id="XP_055891219.1">
    <property type="nucleotide sequence ID" value="XM_056035244.1"/>
</dbReference>
<feature type="compositionally biased region" description="Polar residues" evidence="13">
    <location>
        <begin position="59"/>
        <end position="68"/>
    </location>
</feature>
<feature type="compositionally biased region" description="Polar residues" evidence="13">
    <location>
        <begin position="676"/>
        <end position="686"/>
    </location>
</feature>
<keyword evidence="16" id="KW-1185">Reference proteome</keyword>
<dbReference type="SUPFAM" id="SSF57667">
    <property type="entry name" value="beta-beta-alpha zinc fingers"/>
    <property type="match status" value="6"/>
</dbReference>
<dbReference type="OMA" id="CGQNFAN"/>
<evidence type="ECO:0000256" key="13">
    <source>
        <dbReference type="SAM" id="MobiDB-lite"/>
    </source>
</evidence>
<feature type="compositionally biased region" description="Polar residues" evidence="13">
    <location>
        <begin position="791"/>
        <end position="801"/>
    </location>
</feature>
<dbReference type="GO" id="GO:0009653">
    <property type="term" value="P:anatomical structure morphogenesis"/>
    <property type="evidence" value="ECO:0007669"/>
    <property type="project" value="UniProtKB-ARBA"/>
</dbReference>
<dbReference type="Proteomes" id="UP001165740">
    <property type="component" value="Chromosome 7"/>
</dbReference>
<feature type="compositionally biased region" description="Polar residues" evidence="13">
    <location>
        <begin position="1255"/>
        <end position="1266"/>
    </location>
</feature>
<dbReference type="GO" id="GO:0003677">
    <property type="term" value="F:DNA binding"/>
    <property type="evidence" value="ECO:0007669"/>
    <property type="project" value="UniProtKB-KW"/>
</dbReference>
<organism evidence="16 17">
    <name type="scientific">Biomphalaria glabrata</name>
    <name type="common">Bloodfluke planorb</name>
    <name type="synonym">Freshwater snail</name>
    <dbReference type="NCBI Taxonomy" id="6526"/>
    <lineage>
        <taxon>Eukaryota</taxon>
        <taxon>Metazoa</taxon>
        <taxon>Spiralia</taxon>
        <taxon>Lophotrochozoa</taxon>
        <taxon>Mollusca</taxon>
        <taxon>Gastropoda</taxon>
        <taxon>Heterobranchia</taxon>
        <taxon>Euthyneura</taxon>
        <taxon>Panpulmonata</taxon>
        <taxon>Hygrophila</taxon>
        <taxon>Lymnaeoidea</taxon>
        <taxon>Planorbidae</taxon>
        <taxon>Biomphalaria</taxon>
    </lineage>
</organism>